<organism evidence="1 2">
    <name type="scientific">Paenochrobactrum gallinarii</name>
    <dbReference type="NCBI Taxonomy" id="643673"/>
    <lineage>
        <taxon>Bacteria</taxon>
        <taxon>Pseudomonadati</taxon>
        <taxon>Pseudomonadota</taxon>
        <taxon>Alphaproteobacteria</taxon>
        <taxon>Hyphomicrobiales</taxon>
        <taxon>Brucellaceae</taxon>
        <taxon>Paenochrobactrum</taxon>
    </lineage>
</organism>
<sequence length="64" mass="7226">MSTVCETLQVARSNITARVADRPKKRRGRPPLPDAELVSEIQAIIAELPTYGYRRVHAVLRRKA</sequence>
<dbReference type="AlphaFoldDB" id="A0A841LUV6"/>
<gene>
    <name evidence="1" type="ORF">FHS77_001646</name>
</gene>
<evidence type="ECO:0000313" key="2">
    <source>
        <dbReference type="Proteomes" id="UP000555393"/>
    </source>
</evidence>
<accession>A0A841LUV6</accession>
<dbReference type="Proteomes" id="UP000555393">
    <property type="component" value="Unassembled WGS sequence"/>
</dbReference>
<name>A0A841LUV6_9HYPH</name>
<proteinExistence type="predicted"/>
<reference evidence="1 2" key="1">
    <citation type="submission" date="2020-08" db="EMBL/GenBank/DDBJ databases">
        <title>Genomic Encyclopedia of Type Strains, Phase IV (KMG-IV): sequencing the most valuable type-strain genomes for metagenomic binning, comparative biology and taxonomic classification.</title>
        <authorList>
            <person name="Goeker M."/>
        </authorList>
    </citation>
    <scope>NUCLEOTIDE SEQUENCE [LARGE SCALE GENOMIC DNA]</scope>
    <source>
        <strain evidence="1 2">DSM 22336</strain>
    </source>
</reference>
<comment type="caution">
    <text evidence="1">The sequence shown here is derived from an EMBL/GenBank/DDBJ whole genome shotgun (WGS) entry which is preliminary data.</text>
</comment>
<dbReference type="EMBL" id="JACIIU010000006">
    <property type="protein sequence ID" value="MBB6261096.1"/>
    <property type="molecule type" value="Genomic_DNA"/>
</dbReference>
<feature type="non-terminal residue" evidence="1">
    <location>
        <position position="64"/>
    </location>
</feature>
<protein>
    <submittedName>
        <fullName evidence="1">Transposase InsO family protein</fullName>
    </submittedName>
</protein>
<keyword evidence="2" id="KW-1185">Reference proteome</keyword>
<evidence type="ECO:0000313" key="1">
    <source>
        <dbReference type="EMBL" id="MBB6261096.1"/>
    </source>
</evidence>